<gene>
    <name evidence="1" type="ORF">GCM10008018_10750</name>
</gene>
<name>A0ABQ2BSD7_9BACL</name>
<keyword evidence="2" id="KW-1185">Reference proteome</keyword>
<proteinExistence type="predicted"/>
<reference evidence="2" key="1">
    <citation type="journal article" date="2019" name="Int. J. Syst. Evol. Microbiol.">
        <title>The Global Catalogue of Microorganisms (GCM) 10K type strain sequencing project: providing services to taxonomists for standard genome sequencing and annotation.</title>
        <authorList>
            <consortium name="The Broad Institute Genomics Platform"/>
            <consortium name="The Broad Institute Genome Sequencing Center for Infectious Disease"/>
            <person name="Wu L."/>
            <person name="Ma J."/>
        </authorList>
    </citation>
    <scope>NUCLEOTIDE SEQUENCE [LARGE SCALE GENOMIC DNA]</scope>
    <source>
        <strain evidence="2">CGMCC 1.15043</strain>
    </source>
</reference>
<organism evidence="1 2">
    <name type="scientific">Paenibacillus marchantiophytorum</name>
    <dbReference type="NCBI Taxonomy" id="1619310"/>
    <lineage>
        <taxon>Bacteria</taxon>
        <taxon>Bacillati</taxon>
        <taxon>Bacillota</taxon>
        <taxon>Bacilli</taxon>
        <taxon>Bacillales</taxon>
        <taxon>Paenibacillaceae</taxon>
        <taxon>Paenibacillus</taxon>
    </lineage>
</organism>
<sequence>MRVFNTAVVIEHNGDYILNFDNYDSDQWSIILDILDQLFKQNYGTRYFHQNRLTLTMESLVNDQILLKLAYGENEIYTSKIMPEFELVLKLITAAKHYYYTLAVLNICSKDKIDMLFTSLDTAFTKRYES</sequence>
<accession>A0ABQ2BSD7</accession>
<evidence type="ECO:0000313" key="1">
    <source>
        <dbReference type="EMBL" id="GGI45169.1"/>
    </source>
</evidence>
<dbReference type="EMBL" id="BMHE01000003">
    <property type="protein sequence ID" value="GGI45169.1"/>
    <property type="molecule type" value="Genomic_DNA"/>
</dbReference>
<comment type="caution">
    <text evidence="1">The sequence shown here is derived from an EMBL/GenBank/DDBJ whole genome shotgun (WGS) entry which is preliminary data.</text>
</comment>
<evidence type="ECO:0000313" key="2">
    <source>
        <dbReference type="Proteomes" id="UP000615455"/>
    </source>
</evidence>
<protein>
    <submittedName>
        <fullName evidence="1">Uncharacterized protein</fullName>
    </submittedName>
</protein>
<dbReference type="Proteomes" id="UP000615455">
    <property type="component" value="Unassembled WGS sequence"/>
</dbReference>